<dbReference type="Gene3D" id="2.30.29.30">
    <property type="entry name" value="Pleckstrin-homology domain (PH domain)/Phosphotyrosine-binding domain (PTB)"/>
    <property type="match status" value="1"/>
</dbReference>
<accession>A0A443SML7</accession>
<name>A0A443SML7_9ACAR</name>
<protein>
    <recommendedName>
        <fullName evidence="4">PID domain-containing protein</fullName>
    </recommendedName>
</protein>
<dbReference type="VEuPathDB" id="VectorBase:LDEU003282"/>
<sequence length="486" mass="55015">MAFRRKDVKKASYYVWFLGAKESKGLRGEQFVVPVLRFLLEKEKELEPSKVTLQVSNKGLKIMQNVPKKSQKSNVCANTKTEQIKHLIPHHAITCAFQEEDIVCCILLIYNPITKCPVHVHTYRCDSLETATALRSQLQQLIDRPENQRKFCEIESRLAIRGLHQKEQSRPPLKPPRSEQSNYDGRSSRTEASDDRTDDSLDSSHSGKDFKNSVEVNSHENAKISILYESLAAELKAKLGNPQTGPILLPPRDYDTISRKQGKLNGIERRKSTNSQIVGNLANTLPVQRKAKAHSESSGKSSSGIGSDEALPTIQEITDYRTKFEDISSEEDRNWSPSGQRTWSPSTKQLYVQSESRNIPAPIAPKSSNISVKTSDTKKCGGIDQPIRKTPLYYFPDPAFSVAAIKQDCNVKLRRQQSSPDYFREVRSPLIEHGFRNSLSPEPFRLRQSMSDVKQRPKSNRSLPISSSNNYRYSFAESCLQTPNIY</sequence>
<evidence type="ECO:0000313" key="2">
    <source>
        <dbReference type="EMBL" id="RWS28758.1"/>
    </source>
</evidence>
<comment type="caution">
    <text evidence="2">The sequence shown here is derived from an EMBL/GenBank/DDBJ whole genome shotgun (WGS) entry which is preliminary data.</text>
</comment>
<keyword evidence="3" id="KW-1185">Reference proteome</keyword>
<evidence type="ECO:0000313" key="3">
    <source>
        <dbReference type="Proteomes" id="UP000288716"/>
    </source>
</evidence>
<dbReference type="Proteomes" id="UP000288716">
    <property type="component" value="Unassembled WGS sequence"/>
</dbReference>
<evidence type="ECO:0008006" key="4">
    <source>
        <dbReference type="Google" id="ProtNLM"/>
    </source>
</evidence>
<feature type="compositionally biased region" description="Basic and acidic residues" evidence="1">
    <location>
        <begin position="205"/>
        <end position="214"/>
    </location>
</feature>
<feature type="region of interest" description="Disordered" evidence="1">
    <location>
        <begin position="441"/>
        <end position="465"/>
    </location>
</feature>
<dbReference type="PANTHER" id="PTHR41148">
    <property type="entry name" value="LP09875P"/>
    <property type="match status" value="1"/>
</dbReference>
<dbReference type="SUPFAM" id="SSF50729">
    <property type="entry name" value="PH domain-like"/>
    <property type="match status" value="1"/>
</dbReference>
<dbReference type="STRING" id="299467.A0A443SML7"/>
<evidence type="ECO:0000256" key="1">
    <source>
        <dbReference type="SAM" id="MobiDB-lite"/>
    </source>
</evidence>
<reference evidence="2 3" key="1">
    <citation type="journal article" date="2018" name="Gigascience">
        <title>Genomes of trombidid mites reveal novel predicted allergens and laterally-transferred genes associated with secondary metabolism.</title>
        <authorList>
            <person name="Dong X."/>
            <person name="Chaisiri K."/>
            <person name="Xia D."/>
            <person name="Armstrong S.D."/>
            <person name="Fang Y."/>
            <person name="Donnelly M.J."/>
            <person name="Kadowaki T."/>
            <person name="McGarry J.W."/>
            <person name="Darby A.C."/>
            <person name="Makepeace B.L."/>
        </authorList>
    </citation>
    <scope>NUCLEOTIDE SEQUENCE [LARGE SCALE GENOMIC DNA]</scope>
    <source>
        <strain evidence="2">UoL-UT</strain>
    </source>
</reference>
<feature type="region of interest" description="Disordered" evidence="1">
    <location>
        <begin position="283"/>
        <end position="312"/>
    </location>
</feature>
<organism evidence="2 3">
    <name type="scientific">Leptotrombidium deliense</name>
    <dbReference type="NCBI Taxonomy" id="299467"/>
    <lineage>
        <taxon>Eukaryota</taxon>
        <taxon>Metazoa</taxon>
        <taxon>Ecdysozoa</taxon>
        <taxon>Arthropoda</taxon>
        <taxon>Chelicerata</taxon>
        <taxon>Arachnida</taxon>
        <taxon>Acari</taxon>
        <taxon>Acariformes</taxon>
        <taxon>Trombidiformes</taxon>
        <taxon>Prostigmata</taxon>
        <taxon>Anystina</taxon>
        <taxon>Parasitengona</taxon>
        <taxon>Trombiculoidea</taxon>
        <taxon>Trombiculidae</taxon>
        <taxon>Leptotrombidium</taxon>
    </lineage>
</organism>
<proteinExistence type="predicted"/>
<dbReference type="EMBL" id="NCKV01001230">
    <property type="protein sequence ID" value="RWS28758.1"/>
    <property type="molecule type" value="Genomic_DNA"/>
</dbReference>
<feature type="region of interest" description="Disordered" evidence="1">
    <location>
        <begin position="163"/>
        <end position="214"/>
    </location>
</feature>
<gene>
    <name evidence="2" type="ORF">B4U80_02551</name>
</gene>
<feature type="compositionally biased region" description="Low complexity" evidence="1">
    <location>
        <begin position="296"/>
        <end position="307"/>
    </location>
</feature>
<dbReference type="InterPro" id="IPR011993">
    <property type="entry name" value="PH-like_dom_sf"/>
</dbReference>
<feature type="compositionally biased region" description="Basic and acidic residues" evidence="1">
    <location>
        <begin position="186"/>
        <end position="199"/>
    </location>
</feature>
<dbReference type="PANTHER" id="PTHR41148:SF1">
    <property type="entry name" value="LP09875P"/>
    <property type="match status" value="1"/>
</dbReference>
<dbReference type="AlphaFoldDB" id="A0A443SML7"/>
<dbReference type="OrthoDB" id="9994380at2759"/>